<keyword evidence="2" id="KW-1185">Reference proteome</keyword>
<dbReference type="Pfam" id="PF09493">
    <property type="entry name" value="DUF2389"/>
    <property type="match status" value="1"/>
</dbReference>
<sequence>MNKVNPKVLLQSKWTKLSIENREKHFVITQVEFDEQKNVIECLITAVINNNEYAINWRDLKEPKLWRFGWQ</sequence>
<evidence type="ECO:0000313" key="1">
    <source>
        <dbReference type="EMBL" id="ASP48065.1"/>
    </source>
</evidence>
<name>A0A222G836_9GAMM</name>
<dbReference type="OrthoDB" id="5592973at2"/>
<reference evidence="1 2" key="1">
    <citation type="submission" date="2017-08" db="EMBL/GenBank/DDBJ databases">
        <title>Complete genome of Colwellia sp. NB097-1, a psychrophile bacterium ioslated from Bering Sea.</title>
        <authorList>
            <person name="Chen X."/>
        </authorList>
    </citation>
    <scope>NUCLEOTIDE SEQUENCE [LARGE SCALE GENOMIC DNA]</scope>
    <source>
        <strain evidence="1 2">NB097-1</strain>
    </source>
</reference>
<accession>A0A222G836</accession>
<dbReference type="Proteomes" id="UP000202259">
    <property type="component" value="Chromosome"/>
</dbReference>
<organism evidence="1 2">
    <name type="scientific">Cognaticolwellia beringensis</name>
    <dbReference type="NCBI Taxonomy" id="1967665"/>
    <lineage>
        <taxon>Bacteria</taxon>
        <taxon>Pseudomonadati</taxon>
        <taxon>Pseudomonadota</taxon>
        <taxon>Gammaproteobacteria</taxon>
        <taxon>Alteromonadales</taxon>
        <taxon>Colwelliaceae</taxon>
        <taxon>Cognaticolwellia</taxon>
    </lineage>
</organism>
<dbReference type="RefSeq" id="WP_081151243.1">
    <property type="nucleotide sequence ID" value="NZ_CP020465.1"/>
</dbReference>
<dbReference type="EMBL" id="CP020465">
    <property type="protein sequence ID" value="ASP48065.1"/>
    <property type="molecule type" value="Genomic_DNA"/>
</dbReference>
<protein>
    <recommendedName>
        <fullName evidence="3">TIGR02450 family Trp-rich protein</fullName>
    </recommendedName>
</protein>
<dbReference type="InterPro" id="IPR012663">
    <property type="entry name" value="CHP02450_Tryp"/>
</dbReference>
<dbReference type="KEGG" id="cber:B5D82_10000"/>
<dbReference type="AlphaFoldDB" id="A0A222G836"/>
<proteinExistence type="predicted"/>
<evidence type="ECO:0008006" key="3">
    <source>
        <dbReference type="Google" id="ProtNLM"/>
    </source>
</evidence>
<gene>
    <name evidence="1" type="ORF">B5D82_10000</name>
</gene>
<dbReference type="NCBIfam" id="TIGR02450">
    <property type="entry name" value="TIGR02450 family Trp-rich protein"/>
    <property type="match status" value="1"/>
</dbReference>
<evidence type="ECO:0000313" key="2">
    <source>
        <dbReference type="Proteomes" id="UP000202259"/>
    </source>
</evidence>